<evidence type="ECO:0000313" key="3">
    <source>
        <dbReference type="Proteomes" id="UP000199541"/>
    </source>
</evidence>
<organism evidence="1 4">
    <name type="scientific">Allgaiera indica</name>
    <dbReference type="NCBI Taxonomy" id="765699"/>
    <lineage>
        <taxon>Bacteria</taxon>
        <taxon>Pseudomonadati</taxon>
        <taxon>Pseudomonadota</taxon>
        <taxon>Alphaproteobacteria</taxon>
        <taxon>Rhodobacterales</taxon>
        <taxon>Paracoccaceae</taxon>
        <taxon>Allgaiera</taxon>
    </lineage>
</organism>
<proteinExistence type="predicted"/>
<gene>
    <name evidence="1" type="ORF">GCM10008024_21420</name>
    <name evidence="2" type="ORF">SAMN05444006_113114</name>
</gene>
<evidence type="ECO:0000313" key="4">
    <source>
        <dbReference type="Proteomes" id="UP000634647"/>
    </source>
</evidence>
<name>A0AAN4ZZI7_9RHOB</name>
<dbReference type="EMBL" id="BNAB01000009">
    <property type="protein sequence ID" value="GHE02343.1"/>
    <property type="molecule type" value="Genomic_DNA"/>
</dbReference>
<dbReference type="AlphaFoldDB" id="A0AAN4ZZI7"/>
<dbReference type="Proteomes" id="UP000634647">
    <property type="component" value="Unassembled WGS sequence"/>
</dbReference>
<comment type="caution">
    <text evidence="1">The sequence shown here is derived from an EMBL/GenBank/DDBJ whole genome shotgun (WGS) entry which is preliminary data.</text>
</comment>
<evidence type="ECO:0000313" key="1">
    <source>
        <dbReference type="EMBL" id="GHE02343.1"/>
    </source>
</evidence>
<dbReference type="Proteomes" id="UP000199541">
    <property type="component" value="Unassembled WGS sequence"/>
</dbReference>
<protein>
    <submittedName>
        <fullName evidence="1">Uncharacterized protein</fullName>
    </submittedName>
</protein>
<reference evidence="1" key="1">
    <citation type="journal article" date="2014" name="Int. J. Syst. Evol. Microbiol.">
        <title>Complete genome sequence of Corynebacterium casei LMG S-19264T (=DSM 44701T), isolated from a smear-ripened cheese.</title>
        <authorList>
            <consortium name="US DOE Joint Genome Institute (JGI-PGF)"/>
            <person name="Walter F."/>
            <person name="Albersmeier A."/>
            <person name="Kalinowski J."/>
            <person name="Ruckert C."/>
        </authorList>
    </citation>
    <scope>NUCLEOTIDE SEQUENCE</scope>
    <source>
        <strain evidence="1">CGMCC 1.10859</strain>
    </source>
</reference>
<accession>A0AAN4ZZI7</accession>
<dbReference type="EMBL" id="FNOB01000013">
    <property type="protein sequence ID" value="SDX31273.1"/>
    <property type="molecule type" value="Genomic_DNA"/>
</dbReference>
<keyword evidence="3" id="KW-1185">Reference proteome</keyword>
<sequence>MWFDVQTALTEIESGQPTRPARVANVAGVATLPARKPARKAAEAGPHVANVASAATPASLPRGVSVTGSPCTWTGRVVSLDEWRRLSEWERSGPDGRMFCGACRVWVLPGGCPHCEGGMA</sequence>
<reference evidence="1" key="3">
    <citation type="submission" date="2023-06" db="EMBL/GenBank/DDBJ databases">
        <authorList>
            <person name="Sun Q."/>
            <person name="Zhou Y."/>
        </authorList>
    </citation>
    <scope>NUCLEOTIDE SEQUENCE</scope>
    <source>
        <strain evidence="1">CGMCC 1.10859</strain>
    </source>
</reference>
<reference evidence="2 3" key="2">
    <citation type="submission" date="2016-10" db="EMBL/GenBank/DDBJ databases">
        <authorList>
            <person name="Varghese N."/>
            <person name="Submissions S."/>
        </authorList>
    </citation>
    <scope>NUCLEOTIDE SEQUENCE [LARGE SCALE GENOMIC DNA]</scope>
    <source>
        <strain evidence="2 3">DSM 24802</strain>
    </source>
</reference>
<evidence type="ECO:0000313" key="2">
    <source>
        <dbReference type="EMBL" id="SDX31273.1"/>
    </source>
</evidence>